<comment type="caution">
    <text evidence="3">The sequence shown here is derived from an EMBL/GenBank/DDBJ whole genome shotgun (WGS) entry which is preliminary data.</text>
</comment>
<dbReference type="EMBL" id="KZ309070">
    <property type="protein sequence ID" value="KAG8236738.1"/>
    <property type="molecule type" value="Genomic_DNA"/>
</dbReference>
<dbReference type="InterPro" id="IPR041681">
    <property type="entry name" value="PH_9"/>
</dbReference>
<name>A0A8K0KLZ4_LADFU</name>
<keyword evidence="4" id="KW-1185">Reference proteome</keyword>
<keyword evidence="1" id="KW-0175">Coiled coil</keyword>
<feature type="coiled-coil region" evidence="1">
    <location>
        <begin position="77"/>
        <end position="104"/>
    </location>
</feature>
<dbReference type="InterPro" id="IPR011993">
    <property type="entry name" value="PH-like_dom_sf"/>
</dbReference>
<proteinExistence type="predicted"/>
<dbReference type="SUPFAM" id="SSF50729">
    <property type="entry name" value="PH domain-like"/>
    <property type="match status" value="1"/>
</dbReference>
<evidence type="ECO:0000256" key="1">
    <source>
        <dbReference type="SAM" id="Coils"/>
    </source>
</evidence>
<protein>
    <recommendedName>
        <fullName evidence="2">Pleckstrin homology domain-containing protein</fullName>
    </recommendedName>
</protein>
<dbReference type="Gene3D" id="2.30.29.30">
    <property type="entry name" value="Pleckstrin-homology domain (PH domain)/Phosphotyrosine-binding domain (PTB)"/>
    <property type="match status" value="1"/>
</dbReference>
<dbReference type="OrthoDB" id="2157641at2759"/>
<reference evidence="3" key="1">
    <citation type="submission" date="2013-04" db="EMBL/GenBank/DDBJ databases">
        <authorList>
            <person name="Qu J."/>
            <person name="Murali S.C."/>
            <person name="Bandaranaike D."/>
            <person name="Bellair M."/>
            <person name="Blankenburg K."/>
            <person name="Chao H."/>
            <person name="Dinh H."/>
            <person name="Doddapaneni H."/>
            <person name="Downs B."/>
            <person name="Dugan-Rocha S."/>
            <person name="Elkadiri S."/>
            <person name="Gnanaolivu R.D."/>
            <person name="Hernandez B."/>
            <person name="Javaid M."/>
            <person name="Jayaseelan J.C."/>
            <person name="Lee S."/>
            <person name="Li M."/>
            <person name="Ming W."/>
            <person name="Munidasa M."/>
            <person name="Muniz J."/>
            <person name="Nguyen L."/>
            <person name="Ongeri F."/>
            <person name="Osuji N."/>
            <person name="Pu L.-L."/>
            <person name="Puazo M."/>
            <person name="Qu C."/>
            <person name="Quiroz J."/>
            <person name="Raj R."/>
            <person name="Weissenberger G."/>
            <person name="Xin Y."/>
            <person name="Zou X."/>
            <person name="Han Y."/>
            <person name="Richards S."/>
            <person name="Worley K."/>
            <person name="Muzny D."/>
            <person name="Gibbs R."/>
        </authorList>
    </citation>
    <scope>NUCLEOTIDE SEQUENCE</scope>
    <source>
        <strain evidence="3">Sampled in the wild</strain>
    </source>
</reference>
<organism evidence="3 4">
    <name type="scientific">Ladona fulva</name>
    <name type="common">Scarce chaser dragonfly</name>
    <name type="synonym">Libellula fulva</name>
    <dbReference type="NCBI Taxonomy" id="123851"/>
    <lineage>
        <taxon>Eukaryota</taxon>
        <taxon>Metazoa</taxon>
        <taxon>Ecdysozoa</taxon>
        <taxon>Arthropoda</taxon>
        <taxon>Hexapoda</taxon>
        <taxon>Insecta</taxon>
        <taxon>Pterygota</taxon>
        <taxon>Palaeoptera</taxon>
        <taxon>Odonata</taxon>
        <taxon>Epiprocta</taxon>
        <taxon>Anisoptera</taxon>
        <taxon>Libelluloidea</taxon>
        <taxon>Libellulidae</taxon>
        <taxon>Ladona</taxon>
    </lineage>
</organism>
<dbReference type="AlphaFoldDB" id="A0A8K0KLZ4"/>
<evidence type="ECO:0000313" key="3">
    <source>
        <dbReference type="EMBL" id="KAG8236738.1"/>
    </source>
</evidence>
<reference evidence="3" key="2">
    <citation type="submission" date="2017-10" db="EMBL/GenBank/DDBJ databases">
        <title>Ladona fulva Genome sequencing and assembly.</title>
        <authorList>
            <person name="Murali S."/>
            <person name="Richards S."/>
            <person name="Bandaranaike D."/>
            <person name="Bellair M."/>
            <person name="Blankenburg K."/>
            <person name="Chao H."/>
            <person name="Dinh H."/>
            <person name="Doddapaneni H."/>
            <person name="Dugan-Rocha S."/>
            <person name="Elkadiri S."/>
            <person name="Gnanaolivu R."/>
            <person name="Hernandez B."/>
            <person name="Skinner E."/>
            <person name="Javaid M."/>
            <person name="Lee S."/>
            <person name="Li M."/>
            <person name="Ming W."/>
            <person name="Munidasa M."/>
            <person name="Muniz J."/>
            <person name="Nguyen L."/>
            <person name="Hughes D."/>
            <person name="Osuji N."/>
            <person name="Pu L.-L."/>
            <person name="Puazo M."/>
            <person name="Qu C."/>
            <person name="Quiroz J."/>
            <person name="Raj R."/>
            <person name="Weissenberger G."/>
            <person name="Xin Y."/>
            <person name="Zou X."/>
            <person name="Han Y."/>
            <person name="Worley K."/>
            <person name="Muzny D."/>
            <person name="Gibbs R."/>
        </authorList>
    </citation>
    <scope>NUCLEOTIDE SEQUENCE</scope>
    <source>
        <strain evidence="3">Sampled in the wild</strain>
    </source>
</reference>
<dbReference type="Proteomes" id="UP000792457">
    <property type="component" value="Unassembled WGS sequence"/>
</dbReference>
<sequence length="211" mass="23936">MFYCTLRDMVLYLHKDEHGFRRGREGTAMYESFHNAVRVHHALATKAADYTKKQHVFRLQTADQAEYLFQTRFGASRNVEREQLRDHEDRVQKLEAELDEHRRHPPDRGAKSLSIQNYREKDAYLHFEMAQYPELEPSLAEGSIGEGEERIGELGNVGGNLTDAMSSVGAGSGAVGTALIPPPIPDRRSPPTTNRYSYRAAIYNNRGEDIG</sequence>
<evidence type="ECO:0000259" key="2">
    <source>
        <dbReference type="Pfam" id="PF15410"/>
    </source>
</evidence>
<feature type="domain" description="Pleckstrin homology" evidence="2">
    <location>
        <begin position="1"/>
        <end position="72"/>
    </location>
</feature>
<evidence type="ECO:0000313" key="4">
    <source>
        <dbReference type="Proteomes" id="UP000792457"/>
    </source>
</evidence>
<accession>A0A8K0KLZ4</accession>
<gene>
    <name evidence="3" type="ORF">J437_LFUL016993</name>
</gene>
<dbReference type="Pfam" id="PF15410">
    <property type="entry name" value="PH_9"/>
    <property type="match status" value="1"/>
</dbReference>